<keyword evidence="2" id="KW-0479">Metal-binding</keyword>
<gene>
    <name evidence="3" type="ORF">IFR04_007280</name>
</gene>
<dbReference type="AlphaFoldDB" id="A0A8H7WAH3"/>
<name>A0A8H7WAH3_9HELO</name>
<accession>A0A8H7WAH3</accession>
<evidence type="ECO:0000313" key="4">
    <source>
        <dbReference type="Proteomes" id="UP000664132"/>
    </source>
</evidence>
<dbReference type="PANTHER" id="PTHR21339:SF0">
    <property type="entry name" value="S-ADENOSYLMETHIONINE-DEPENDENT NUCLEOTIDE DEHYDRATASE RSAD2"/>
    <property type="match status" value="1"/>
</dbReference>
<evidence type="ECO:0000256" key="2">
    <source>
        <dbReference type="ARBA" id="ARBA00022485"/>
    </source>
</evidence>
<keyword evidence="2" id="KW-0408">Iron</keyword>
<keyword evidence="4" id="KW-1185">Reference proteome</keyword>
<dbReference type="InterPro" id="IPR051196">
    <property type="entry name" value="RSAD2/Viperin_antiviral"/>
</dbReference>
<evidence type="ECO:0000313" key="3">
    <source>
        <dbReference type="EMBL" id="KAG4419578.1"/>
    </source>
</evidence>
<keyword evidence="2" id="KW-0004">4Fe-4S</keyword>
<dbReference type="PANTHER" id="PTHR21339">
    <property type="entry name" value="RADICAL S-ADENOSYL METHIONINE DOMAIN-CONTAINING PROTEIN 2"/>
    <property type="match status" value="1"/>
</dbReference>
<comment type="caution">
    <text evidence="3">The sequence shown here is derived from an EMBL/GenBank/DDBJ whole genome shotgun (WGS) entry which is preliminary data.</text>
</comment>
<dbReference type="GO" id="GO:0051539">
    <property type="term" value="F:4 iron, 4 sulfur cluster binding"/>
    <property type="evidence" value="ECO:0007669"/>
    <property type="project" value="UniProtKB-KW"/>
</dbReference>
<dbReference type="OrthoDB" id="549750at2759"/>
<comment type="cofactor">
    <cofactor evidence="1">
        <name>[4Fe-4S] cluster</name>
        <dbReference type="ChEBI" id="CHEBI:49883"/>
    </cofactor>
</comment>
<organism evidence="3 4">
    <name type="scientific">Cadophora malorum</name>
    <dbReference type="NCBI Taxonomy" id="108018"/>
    <lineage>
        <taxon>Eukaryota</taxon>
        <taxon>Fungi</taxon>
        <taxon>Dikarya</taxon>
        <taxon>Ascomycota</taxon>
        <taxon>Pezizomycotina</taxon>
        <taxon>Leotiomycetes</taxon>
        <taxon>Helotiales</taxon>
        <taxon>Ploettnerulaceae</taxon>
        <taxon>Cadophora</taxon>
    </lineage>
</organism>
<dbReference type="EMBL" id="JAFJYH010000102">
    <property type="protein sequence ID" value="KAG4419578.1"/>
    <property type="molecule type" value="Genomic_DNA"/>
</dbReference>
<sequence>MVVCSLNWQEDMSDVVDEVNPFRWKVFQVLVVNEENKRDQRKRNATKFVITDEQFATFYQTHGHLDCLIVDEYMRFLDKGDGDEKLSESILELGVQKTIKQVRWDQEQFRNRGGMYDRAQEKTTGGCSGVVMDKNLQW</sequence>
<protein>
    <submittedName>
        <fullName evidence="3">Uncharacterized protein</fullName>
    </submittedName>
</protein>
<keyword evidence="2" id="KW-0411">Iron-sulfur</keyword>
<proteinExistence type="predicted"/>
<reference evidence="3" key="1">
    <citation type="submission" date="2021-02" db="EMBL/GenBank/DDBJ databases">
        <title>Genome sequence Cadophora malorum strain M34.</title>
        <authorList>
            <person name="Stefanovic E."/>
            <person name="Vu D."/>
            <person name="Scully C."/>
            <person name="Dijksterhuis J."/>
            <person name="Roader J."/>
            <person name="Houbraken J."/>
        </authorList>
    </citation>
    <scope>NUCLEOTIDE SEQUENCE</scope>
    <source>
        <strain evidence="3">M34</strain>
    </source>
</reference>
<evidence type="ECO:0000256" key="1">
    <source>
        <dbReference type="ARBA" id="ARBA00001966"/>
    </source>
</evidence>
<dbReference type="Proteomes" id="UP000664132">
    <property type="component" value="Unassembled WGS sequence"/>
</dbReference>